<dbReference type="PANTHER" id="PTHR11991:SF0">
    <property type="entry name" value="TRANSLATIONALLY-CONTROLLED TUMOR PROTEIN"/>
    <property type="match status" value="1"/>
</dbReference>
<gene>
    <name evidence="3" type="ORF">BRAFLDRAFT_92197</name>
</gene>
<dbReference type="InterPro" id="IPR034737">
    <property type="entry name" value="TCTP"/>
</dbReference>
<dbReference type="InterPro" id="IPR011057">
    <property type="entry name" value="Mss4-like_sf"/>
</dbReference>
<accession>C3YCE8</accession>
<dbReference type="InParanoid" id="C3YCE8"/>
<evidence type="ECO:0000259" key="2">
    <source>
        <dbReference type="PROSITE" id="PS51797"/>
    </source>
</evidence>
<evidence type="ECO:0000256" key="1">
    <source>
        <dbReference type="PROSITE-ProRule" id="PRU01133"/>
    </source>
</evidence>
<dbReference type="STRING" id="7739.C3YCE8"/>
<dbReference type="InterPro" id="IPR011323">
    <property type="entry name" value="Mss4/transl-control_tumour"/>
</dbReference>
<dbReference type="PANTHER" id="PTHR11991">
    <property type="entry name" value="TRANSLATIONALLY CONTROLLED TUMOR PROTEIN-RELATED"/>
    <property type="match status" value="1"/>
</dbReference>
<protein>
    <recommendedName>
        <fullName evidence="2">TCTP domain-containing protein</fullName>
    </recommendedName>
</protein>
<dbReference type="AlphaFoldDB" id="C3YCE8"/>
<proteinExistence type="inferred from homology"/>
<organism>
    <name type="scientific">Branchiostoma floridae</name>
    <name type="common">Florida lancelet</name>
    <name type="synonym">Amphioxus</name>
    <dbReference type="NCBI Taxonomy" id="7739"/>
    <lineage>
        <taxon>Eukaryota</taxon>
        <taxon>Metazoa</taxon>
        <taxon>Chordata</taxon>
        <taxon>Cephalochordata</taxon>
        <taxon>Leptocardii</taxon>
        <taxon>Amphioxiformes</taxon>
        <taxon>Branchiostomatidae</taxon>
        <taxon>Branchiostoma</taxon>
    </lineage>
</organism>
<name>C3YCE8_BRAFL</name>
<dbReference type="InterPro" id="IPR018105">
    <property type="entry name" value="Translational_control_tumour_p"/>
</dbReference>
<dbReference type="EMBL" id="GG666501">
    <property type="protein sequence ID" value="EEN61985.1"/>
    <property type="molecule type" value="Genomic_DNA"/>
</dbReference>
<reference evidence="3" key="1">
    <citation type="journal article" date="2008" name="Nature">
        <title>The amphioxus genome and the evolution of the chordate karyotype.</title>
        <authorList>
            <consortium name="US DOE Joint Genome Institute (JGI-PGF)"/>
            <person name="Putnam N.H."/>
            <person name="Butts T."/>
            <person name="Ferrier D.E.K."/>
            <person name="Furlong R.F."/>
            <person name="Hellsten U."/>
            <person name="Kawashima T."/>
            <person name="Robinson-Rechavi M."/>
            <person name="Shoguchi E."/>
            <person name="Terry A."/>
            <person name="Yu J.-K."/>
            <person name="Benito-Gutierrez E.L."/>
            <person name="Dubchak I."/>
            <person name="Garcia-Fernandez J."/>
            <person name="Gibson-Brown J.J."/>
            <person name="Grigoriev I.V."/>
            <person name="Horton A.C."/>
            <person name="de Jong P.J."/>
            <person name="Jurka J."/>
            <person name="Kapitonov V.V."/>
            <person name="Kohara Y."/>
            <person name="Kuroki Y."/>
            <person name="Lindquist E."/>
            <person name="Lucas S."/>
            <person name="Osoegawa K."/>
            <person name="Pennacchio L.A."/>
            <person name="Salamov A.A."/>
            <person name="Satou Y."/>
            <person name="Sauka-Spengler T."/>
            <person name="Schmutz J."/>
            <person name="Shin-I T."/>
            <person name="Toyoda A."/>
            <person name="Bronner-Fraser M."/>
            <person name="Fujiyama A."/>
            <person name="Holland L.Z."/>
            <person name="Holland P.W.H."/>
            <person name="Satoh N."/>
            <person name="Rokhsar D.S."/>
        </authorList>
    </citation>
    <scope>NUCLEOTIDE SEQUENCE [LARGE SCALE GENOMIC DNA]</scope>
    <source>
        <strain evidence="3">S238N-H82</strain>
        <tissue evidence="3">Testes</tissue>
    </source>
</reference>
<dbReference type="Gene3D" id="2.170.150.10">
    <property type="entry name" value="Metal Binding Protein, Guanine Nucleotide Exchange Factor, Chain A"/>
    <property type="match status" value="1"/>
</dbReference>
<evidence type="ECO:0000313" key="3">
    <source>
        <dbReference type="EMBL" id="EEN61985.1"/>
    </source>
</evidence>
<dbReference type="PROSITE" id="PS51797">
    <property type="entry name" value="TCTP_3"/>
    <property type="match status" value="1"/>
</dbReference>
<dbReference type="SUPFAM" id="SSF51316">
    <property type="entry name" value="Mss4-like"/>
    <property type="match status" value="1"/>
</dbReference>
<comment type="similarity">
    <text evidence="1">Belongs to the TCTP family.</text>
</comment>
<sequence length="144" mass="16933">MYPPVFLCHDAYFSTATIIYKDIFSDNEMFSDSFRFETIQVEDYDLFYEVEGKVVHENSENVGVVDIVLNHHLQEVNFTWDQYQTDIGKYARRIRDHLQEEHRYRVDGFTVAAQNGIRDMILDNFDDWEFFTGESHGGTINAIG</sequence>
<dbReference type="eggNOG" id="KOG1727">
    <property type="taxonomic scope" value="Eukaryota"/>
</dbReference>
<dbReference type="Pfam" id="PF00838">
    <property type="entry name" value="TCTP"/>
    <property type="match status" value="1"/>
</dbReference>
<feature type="domain" description="TCTP" evidence="2">
    <location>
        <begin position="17"/>
        <end position="144"/>
    </location>
</feature>